<dbReference type="EMBL" id="JBGFFX010000011">
    <property type="protein sequence ID" value="MEY8772113.1"/>
    <property type="molecule type" value="Genomic_DNA"/>
</dbReference>
<protein>
    <submittedName>
        <fullName evidence="1">Uncharacterized protein</fullName>
    </submittedName>
</protein>
<keyword evidence="2" id="KW-1185">Reference proteome</keyword>
<gene>
    <name evidence="1" type="ORF">AB6T85_17050</name>
</gene>
<proteinExistence type="predicted"/>
<evidence type="ECO:0000313" key="2">
    <source>
        <dbReference type="Proteomes" id="UP001565243"/>
    </source>
</evidence>
<reference evidence="1 2" key="1">
    <citation type="submission" date="2024-07" db="EMBL/GenBank/DDBJ databases">
        <authorList>
            <person name="Hebao G."/>
        </authorList>
    </citation>
    <scope>NUCLEOTIDE SEQUENCE [LARGE SCALE GENOMIC DNA]</scope>
    <source>
        <strain evidence="1 2">ACCC 02193</strain>
    </source>
</reference>
<accession>A0ABV4EBC8</accession>
<dbReference type="RefSeq" id="WP_253458383.1">
    <property type="nucleotide sequence ID" value="NZ_JBGFFX010000011.1"/>
</dbReference>
<name>A0ABV4EBC8_9GAMM</name>
<organism evidence="1 2">
    <name type="scientific">Erwinia aeris</name>
    <dbReference type="NCBI Taxonomy" id="3239803"/>
    <lineage>
        <taxon>Bacteria</taxon>
        <taxon>Pseudomonadati</taxon>
        <taxon>Pseudomonadota</taxon>
        <taxon>Gammaproteobacteria</taxon>
        <taxon>Enterobacterales</taxon>
        <taxon>Erwiniaceae</taxon>
        <taxon>Erwinia</taxon>
    </lineage>
</organism>
<comment type="caution">
    <text evidence="1">The sequence shown here is derived from an EMBL/GenBank/DDBJ whole genome shotgun (WGS) entry which is preliminary data.</text>
</comment>
<evidence type="ECO:0000313" key="1">
    <source>
        <dbReference type="EMBL" id="MEY8772113.1"/>
    </source>
</evidence>
<sequence length="180" mass="20260">MNNRIQWPDPFDDSLAGGMVYRKFLYCGQLYGIGFQELPTLADLEAKHIKLNHAFPQFRFPQNNSVWAVLFDTIDPVTDSPLGFKHVKFDGLAGGRVLQNVASIIYDHYNICDAGAYVFSAAEDREHERGTDLSVIYSRALGLQGHRTSRLFSPFIGWNAYTDIDAGGRSYVVTTQSYQP</sequence>
<dbReference type="Proteomes" id="UP001565243">
    <property type="component" value="Unassembled WGS sequence"/>
</dbReference>